<dbReference type="OrthoDB" id="4425169at2759"/>
<proteinExistence type="predicted"/>
<reference evidence="1" key="1">
    <citation type="submission" date="2022-12" db="EMBL/GenBank/DDBJ databases">
        <authorList>
            <person name="Petersen C."/>
        </authorList>
    </citation>
    <scope>NUCLEOTIDE SEQUENCE</scope>
    <source>
        <strain evidence="1">IBT 15544</strain>
    </source>
</reference>
<evidence type="ECO:0000313" key="1">
    <source>
        <dbReference type="EMBL" id="KAJ5197892.1"/>
    </source>
</evidence>
<gene>
    <name evidence="1" type="ORF">N7498_007009</name>
</gene>
<dbReference type="EMBL" id="JAPQKR010000014">
    <property type="protein sequence ID" value="KAJ5197892.1"/>
    <property type="molecule type" value="Genomic_DNA"/>
</dbReference>
<dbReference type="GeneID" id="83181372"/>
<dbReference type="AlphaFoldDB" id="A0A9W9JL18"/>
<sequence length="216" mass="23671">MAITELLFPALKNDKASIKAIEQIAPIFRKKLTHPNPGFLNAFRGFVVNDNGNDVTKDSREIVIFEWDKMDSFHNFLKSEQLKDAVASIKHLMSGPATLQLFDTNASPRDAASSPIVEIIRTSLSNSQNIDVSLKTWEKLSGHLSGNARRQASVAYGKSSNLENDVVAGIIGWQGSKEYSEGSQEKGFLDALDALKSVGEVSRITVELDVLQLAPL</sequence>
<dbReference type="InterPro" id="IPR011008">
    <property type="entry name" value="Dimeric_a/b-barrel"/>
</dbReference>
<comment type="caution">
    <text evidence="1">The sequence shown here is derived from an EMBL/GenBank/DDBJ whole genome shotgun (WGS) entry which is preliminary data.</text>
</comment>
<dbReference type="SUPFAM" id="SSF54909">
    <property type="entry name" value="Dimeric alpha+beta barrel"/>
    <property type="match status" value="1"/>
</dbReference>
<name>A0A9W9JL18_9EURO</name>
<organism evidence="1 2">
    <name type="scientific">Penicillium cinerascens</name>
    <dbReference type="NCBI Taxonomy" id="70096"/>
    <lineage>
        <taxon>Eukaryota</taxon>
        <taxon>Fungi</taxon>
        <taxon>Dikarya</taxon>
        <taxon>Ascomycota</taxon>
        <taxon>Pezizomycotina</taxon>
        <taxon>Eurotiomycetes</taxon>
        <taxon>Eurotiomycetidae</taxon>
        <taxon>Eurotiales</taxon>
        <taxon>Aspergillaceae</taxon>
        <taxon>Penicillium</taxon>
    </lineage>
</organism>
<dbReference type="RefSeq" id="XP_058306320.1">
    <property type="nucleotide sequence ID" value="XM_058454071.1"/>
</dbReference>
<protein>
    <submittedName>
        <fullName evidence="1">Uncharacterized protein</fullName>
    </submittedName>
</protein>
<evidence type="ECO:0000313" key="2">
    <source>
        <dbReference type="Proteomes" id="UP001150904"/>
    </source>
</evidence>
<keyword evidence="2" id="KW-1185">Reference proteome</keyword>
<dbReference type="Proteomes" id="UP001150904">
    <property type="component" value="Unassembled WGS sequence"/>
</dbReference>
<accession>A0A9W9JL18</accession>
<reference evidence="1" key="2">
    <citation type="journal article" date="2023" name="IMA Fungus">
        <title>Comparative genomic study of the Penicillium genus elucidates a diverse pangenome and 15 lateral gene transfer events.</title>
        <authorList>
            <person name="Petersen C."/>
            <person name="Sorensen T."/>
            <person name="Nielsen M.R."/>
            <person name="Sondergaard T.E."/>
            <person name="Sorensen J.L."/>
            <person name="Fitzpatrick D.A."/>
            <person name="Frisvad J.C."/>
            <person name="Nielsen K.L."/>
        </authorList>
    </citation>
    <scope>NUCLEOTIDE SEQUENCE</scope>
    <source>
        <strain evidence="1">IBT 15544</strain>
    </source>
</reference>